<dbReference type="EMBL" id="PSRQ01000047">
    <property type="protein sequence ID" value="PWU23046.1"/>
    <property type="molecule type" value="Genomic_DNA"/>
</dbReference>
<dbReference type="PROSITE" id="PS51352">
    <property type="entry name" value="THIOREDOXIN_2"/>
    <property type="match status" value="1"/>
</dbReference>
<dbReference type="GO" id="GO:0005737">
    <property type="term" value="C:cytoplasm"/>
    <property type="evidence" value="ECO:0007669"/>
    <property type="project" value="TreeGrafter"/>
</dbReference>
<evidence type="ECO:0000256" key="1">
    <source>
        <dbReference type="ARBA" id="ARBA00008987"/>
    </source>
</evidence>
<keyword evidence="3" id="KW-0249">Electron transport</keyword>
<evidence type="ECO:0000313" key="9">
    <source>
        <dbReference type="Proteomes" id="UP000246104"/>
    </source>
</evidence>
<organism evidence="8 9">
    <name type="scientific">Candidatus Cerribacteria bacterium 'Amazon FNV 2010 28 9'</name>
    <dbReference type="NCBI Taxonomy" id="2081795"/>
    <lineage>
        <taxon>Bacteria</taxon>
        <taxon>Candidatus Cerribacteria</taxon>
    </lineage>
</organism>
<dbReference type="NCBIfam" id="TIGR01068">
    <property type="entry name" value="thioredoxin"/>
    <property type="match status" value="1"/>
</dbReference>
<dbReference type="Proteomes" id="UP000246104">
    <property type="component" value="Unassembled WGS sequence"/>
</dbReference>
<keyword evidence="5" id="KW-0676">Redox-active center</keyword>
<keyword evidence="4" id="KW-1015">Disulfide bond</keyword>
<evidence type="ECO:0000256" key="4">
    <source>
        <dbReference type="ARBA" id="ARBA00023157"/>
    </source>
</evidence>
<evidence type="ECO:0000256" key="6">
    <source>
        <dbReference type="NCBIfam" id="TIGR01068"/>
    </source>
</evidence>
<comment type="similarity">
    <text evidence="1">Belongs to the thioredoxin family.</text>
</comment>
<feature type="domain" description="Thioredoxin" evidence="7">
    <location>
        <begin position="1"/>
        <end position="119"/>
    </location>
</feature>
<evidence type="ECO:0000256" key="3">
    <source>
        <dbReference type="ARBA" id="ARBA00022982"/>
    </source>
</evidence>
<comment type="caution">
    <text evidence="8">The sequence shown here is derived from an EMBL/GenBank/DDBJ whole genome shotgun (WGS) entry which is preliminary data.</text>
</comment>
<dbReference type="GO" id="GO:0015035">
    <property type="term" value="F:protein-disulfide reductase activity"/>
    <property type="evidence" value="ECO:0007669"/>
    <property type="project" value="UniProtKB-UniRule"/>
</dbReference>
<dbReference type="SUPFAM" id="SSF52833">
    <property type="entry name" value="Thioredoxin-like"/>
    <property type="match status" value="1"/>
</dbReference>
<protein>
    <recommendedName>
        <fullName evidence="6">Thioredoxin</fullName>
    </recommendedName>
</protein>
<keyword evidence="2" id="KW-0813">Transport</keyword>
<evidence type="ECO:0000313" key="8">
    <source>
        <dbReference type="EMBL" id="PWU23046.1"/>
    </source>
</evidence>
<dbReference type="PRINTS" id="PR00421">
    <property type="entry name" value="THIOREDOXIN"/>
</dbReference>
<dbReference type="InterPro" id="IPR036249">
    <property type="entry name" value="Thioredoxin-like_sf"/>
</dbReference>
<name>A0A317JQS5_9BACT</name>
<dbReference type="FunFam" id="3.40.30.10:FF:000001">
    <property type="entry name" value="Thioredoxin"/>
    <property type="match status" value="1"/>
</dbReference>
<evidence type="ECO:0000259" key="7">
    <source>
        <dbReference type="PROSITE" id="PS51352"/>
    </source>
</evidence>
<sequence>MSDTTKVTAVHITDDQFDEQVLKSNIPVLVDFFAVWCGPCKMAAPILDELADTYKGKVKIVKIDVDQSELAGKYGVMSIPTVVVFKDGKEVEEAPQKPLRKVGFGGRDGYEEMIKKVTS</sequence>
<dbReference type="InterPro" id="IPR013766">
    <property type="entry name" value="Thioredoxin_domain"/>
</dbReference>
<dbReference type="PANTHER" id="PTHR45663">
    <property type="entry name" value="GEO12009P1"/>
    <property type="match status" value="1"/>
</dbReference>
<dbReference type="CDD" id="cd02947">
    <property type="entry name" value="TRX_family"/>
    <property type="match status" value="1"/>
</dbReference>
<proteinExistence type="inferred from homology"/>
<evidence type="ECO:0000256" key="2">
    <source>
        <dbReference type="ARBA" id="ARBA00022448"/>
    </source>
</evidence>
<accession>A0A317JQS5</accession>
<reference evidence="8 9" key="1">
    <citation type="submission" date="2018-02" db="EMBL/GenBank/DDBJ databases">
        <title>Genomic Reconstructions from Amazon Rainforest and Pasture Soil Reveal Novel Insights into the Physiology of Candidate Phyla in Tropical Sites.</title>
        <authorList>
            <person name="Kroeger M.E."/>
            <person name="Delmont T."/>
            <person name="Eren A.M."/>
            <person name="Guo J."/>
            <person name="Meyer K.M."/>
            <person name="Khan K."/>
            <person name="Rodrigues J.L.M."/>
            <person name="Bohannan B.J.M."/>
            <person name="Tringe S."/>
            <person name="Borges C.D."/>
            <person name="Tiedje J."/>
            <person name="Tsai S.M."/>
            <person name="Nusslein K."/>
        </authorList>
    </citation>
    <scope>NUCLEOTIDE SEQUENCE [LARGE SCALE GENOMIC DNA]</scope>
    <source>
        <strain evidence="8">Amazon FNV 2010 28 9</strain>
    </source>
</reference>
<dbReference type="Gene3D" id="3.40.30.10">
    <property type="entry name" value="Glutaredoxin"/>
    <property type="match status" value="1"/>
</dbReference>
<evidence type="ECO:0000256" key="5">
    <source>
        <dbReference type="ARBA" id="ARBA00023284"/>
    </source>
</evidence>
<dbReference type="PANTHER" id="PTHR45663:SF11">
    <property type="entry name" value="GEO12009P1"/>
    <property type="match status" value="1"/>
</dbReference>
<gene>
    <name evidence="8" type="primary">trxA</name>
    <name evidence="8" type="ORF">C5B42_04225</name>
</gene>
<dbReference type="Pfam" id="PF00085">
    <property type="entry name" value="Thioredoxin"/>
    <property type="match status" value="1"/>
</dbReference>
<dbReference type="InterPro" id="IPR005746">
    <property type="entry name" value="Thioredoxin"/>
</dbReference>
<dbReference type="AlphaFoldDB" id="A0A317JQS5"/>